<dbReference type="AlphaFoldDB" id="A0A5Q2MVR7"/>
<keyword evidence="1" id="KW-0067">ATP-binding</keyword>
<dbReference type="RefSeq" id="WP_153723919.1">
    <property type="nucleotide sequence ID" value="NZ_CP045875.1"/>
</dbReference>
<evidence type="ECO:0000313" key="2">
    <source>
        <dbReference type="Proteomes" id="UP000366051"/>
    </source>
</evidence>
<gene>
    <name evidence="1" type="ORF">FTV88_0148</name>
</gene>
<organism evidence="1 2">
    <name type="scientific">Heliorestis convoluta</name>
    <dbReference type="NCBI Taxonomy" id="356322"/>
    <lineage>
        <taxon>Bacteria</taxon>
        <taxon>Bacillati</taxon>
        <taxon>Bacillota</taxon>
        <taxon>Clostridia</taxon>
        <taxon>Eubacteriales</taxon>
        <taxon>Heliobacteriaceae</taxon>
        <taxon>Heliorestis</taxon>
    </lineage>
</organism>
<sequence>MDSLLVKTTFEEDYLYRTYSKVTSSPDIAFTELIANSWDSGALTVKIIIPAEAGDLITIEDNGNGMTYQQFLNRWMKLAYNRLKHQGADVEFPIDVQATKRRAYGRNGIGRHGLLCFNNMYDIETWRDGSGNKFTVSTASNEQPIKIIKHEQFERKGHGTKLSVLASRNLPNSDEMLEILSARFLYDPQFVVYINEQKLDLSENKSATNEIIQINDEIELKVTIVDSSKSARNTMQHGVAFWAGGRLIGEPSWSYGKFVFADGRRKIAKRFTFIVESDELFDEILPDWTGFRNSYLMNEVYRKLNIYVSNIFQKAFSEDIEEVQMAALKENIEDLEAISNSPIAKYEVSKFINDVTNKKPDIPQDALNVAVAAMLNIEKSRSGVALLSKLSKMSTEEITALNSLLEEWTVSDVLSVISEIDARITTIEAITRLSGDKTVDELNTLHPIVLQSRWLFGPEYDSINFVSNVSLKKAIEQLFGQKVIKDEFVNERKRPDIIVLSNSTVLAVCIEDYDDGANLNFIDKILIIELKRGGFKLGRDEVTQAQYYVQDLLNCSFVAKNTIIRAYVVGETIEPKTERVLKIGENDRGRVDVCTFAQLIDTAQRRLFNLKKILSEHYEKIDNDNIVAKALKKPKQQTIL</sequence>
<proteinExistence type="predicted"/>
<dbReference type="Proteomes" id="UP000366051">
    <property type="component" value="Chromosome"/>
</dbReference>
<dbReference type="Pfam" id="PF13589">
    <property type="entry name" value="HATPase_c_3"/>
    <property type="match status" value="1"/>
</dbReference>
<evidence type="ECO:0000313" key="1">
    <source>
        <dbReference type="EMBL" id="QGG46327.1"/>
    </source>
</evidence>
<name>A0A5Q2MVR7_9FIRM</name>
<dbReference type="Gene3D" id="3.30.565.10">
    <property type="entry name" value="Histidine kinase-like ATPase, C-terminal domain"/>
    <property type="match status" value="1"/>
</dbReference>
<reference evidence="2" key="1">
    <citation type="submission" date="2019-11" db="EMBL/GenBank/DDBJ databases">
        <title>Genome sequence of Heliorestis convoluta strain HH, an alkaliphilic and minimalistic phototrophic bacterium from a soda lake in Egypt.</title>
        <authorList>
            <person name="Dewey E.D."/>
            <person name="Stokes L.M."/>
            <person name="Burchell B.M."/>
            <person name="Shaffer K.N."/>
            <person name="Huntington A.M."/>
            <person name="Baker J.M."/>
            <person name="Nadendla S."/>
            <person name="Giglio M.G."/>
            <person name="Touchman J.W."/>
            <person name="Blankenship R.E."/>
            <person name="Madigan M.T."/>
            <person name="Sattley W.M."/>
        </authorList>
    </citation>
    <scope>NUCLEOTIDE SEQUENCE [LARGE SCALE GENOMIC DNA]</scope>
    <source>
        <strain evidence="2">HH</strain>
    </source>
</reference>
<dbReference type="GO" id="GO:0005524">
    <property type="term" value="F:ATP binding"/>
    <property type="evidence" value="ECO:0007669"/>
    <property type="project" value="UniProtKB-KW"/>
</dbReference>
<accession>A0A5Q2MVR7</accession>
<dbReference type="InterPro" id="IPR036890">
    <property type="entry name" value="HATPase_C_sf"/>
</dbReference>
<protein>
    <submittedName>
        <fullName evidence="1">ATP-binding protein</fullName>
    </submittedName>
</protein>
<dbReference type="OrthoDB" id="9816482at2"/>
<keyword evidence="1" id="KW-0547">Nucleotide-binding</keyword>
<dbReference type="EMBL" id="CP045875">
    <property type="protein sequence ID" value="QGG46327.1"/>
    <property type="molecule type" value="Genomic_DNA"/>
</dbReference>
<dbReference type="KEGG" id="hcv:FTV88_0148"/>
<keyword evidence="2" id="KW-1185">Reference proteome</keyword>
<dbReference type="SUPFAM" id="SSF55874">
    <property type="entry name" value="ATPase domain of HSP90 chaperone/DNA topoisomerase II/histidine kinase"/>
    <property type="match status" value="1"/>
</dbReference>